<dbReference type="EMBL" id="JBAMIC010000001">
    <property type="protein sequence ID" value="KAK7115075.1"/>
    <property type="molecule type" value="Genomic_DNA"/>
</dbReference>
<dbReference type="Gene3D" id="3.90.79.10">
    <property type="entry name" value="Nucleoside Triphosphate Pyrophosphohydrolase"/>
    <property type="match status" value="1"/>
</dbReference>
<keyword evidence="9" id="KW-1185">Reference proteome</keyword>
<dbReference type="GO" id="GO:0005739">
    <property type="term" value="C:mitochondrion"/>
    <property type="evidence" value="ECO:0007669"/>
    <property type="project" value="TreeGrafter"/>
</dbReference>
<gene>
    <name evidence="8" type="ORF">V1264_001016</name>
</gene>
<evidence type="ECO:0000256" key="7">
    <source>
        <dbReference type="ARBA" id="ARBA00023211"/>
    </source>
</evidence>
<dbReference type="InterPro" id="IPR015797">
    <property type="entry name" value="NUDIX_hydrolase-like_dom_sf"/>
</dbReference>
<dbReference type="PANTHER" id="PTHR12318:SF0">
    <property type="entry name" value="ACYL-COENZYME A DIPHOSPHATASE NUDT19"/>
    <property type="match status" value="1"/>
</dbReference>
<organism evidence="8 9">
    <name type="scientific">Littorina saxatilis</name>
    <dbReference type="NCBI Taxonomy" id="31220"/>
    <lineage>
        <taxon>Eukaryota</taxon>
        <taxon>Metazoa</taxon>
        <taxon>Spiralia</taxon>
        <taxon>Lophotrochozoa</taxon>
        <taxon>Mollusca</taxon>
        <taxon>Gastropoda</taxon>
        <taxon>Caenogastropoda</taxon>
        <taxon>Littorinimorpha</taxon>
        <taxon>Littorinoidea</taxon>
        <taxon>Littorinidae</taxon>
        <taxon>Littorina</taxon>
    </lineage>
</organism>
<evidence type="ECO:0000313" key="8">
    <source>
        <dbReference type="EMBL" id="KAK7115075.1"/>
    </source>
</evidence>
<evidence type="ECO:0000313" key="9">
    <source>
        <dbReference type="Proteomes" id="UP001374579"/>
    </source>
</evidence>
<dbReference type="AlphaFoldDB" id="A0AAN9C621"/>
<dbReference type="Proteomes" id="UP001374579">
    <property type="component" value="Unassembled WGS sequence"/>
</dbReference>
<comment type="similarity">
    <text evidence="3">Belongs to the Nudix hydrolase family.</text>
</comment>
<dbReference type="PANTHER" id="PTHR12318">
    <property type="entry name" value="TESTOSTERONE-REGULATED PROTEIN RP2"/>
    <property type="match status" value="1"/>
</dbReference>
<sequence length="396" mass="45149">MCAAVLKNWREAATLMLVHGRKKIQNRILDNLHPSQALQQTTNLADHGLELLVLKRSMKSSFMPNKYVFPGGIADDSDFSLHWLPIFGATTPELAAHRFGFAKTVEEITPMFYRLRPEQFSVIPSEIAFRICAIRETFEEAGVLLVRSVDQSSYDFNASAAYPYHFGEDHSSKVEEWRHKVVQNPLAFLTLCENLEVVPDVWSLYNWSNWLTPHFDTVIDKEKGKRYDTAFFITCVGEKPYVAEDAKEAVHSEWVSPLQMIEDFAENRVQLAPPQLYEASRLVNCNTVDALLGYLQRQARQPVERWMPVMIKCADGVIFTFPGDSLYPKKPDLEGEHPTLKREEKLQELKSQSSQLHRAIIQTPPVKDGKPTGNKRIQLECTIDLPYGHVAPSFEG</sequence>
<evidence type="ECO:0000256" key="4">
    <source>
        <dbReference type="ARBA" id="ARBA00022723"/>
    </source>
</evidence>
<evidence type="ECO:0000256" key="5">
    <source>
        <dbReference type="ARBA" id="ARBA00022801"/>
    </source>
</evidence>
<evidence type="ECO:0000256" key="6">
    <source>
        <dbReference type="ARBA" id="ARBA00022842"/>
    </source>
</evidence>
<dbReference type="InterPro" id="IPR039121">
    <property type="entry name" value="NUDT19"/>
</dbReference>
<dbReference type="SUPFAM" id="SSF55811">
    <property type="entry name" value="Nudix"/>
    <property type="match status" value="1"/>
</dbReference>
<comment type="cofactor">
    <cofactor evidence="1">
        <name>Mn(2+)</name>
        <dbReference type="ChEBI" id="CHEBI:29035"/>
    </cofactor>
</comment>
<dbReference type="GO" id="GO:0046872">
    <property type="term" value="F:metal ion binding"/>
    <property type="evidence" value="ECO:0007669"/>
    <property type="project" value="UniProtKB-KW"/>
</dbReference>
<keyword evidence="7" id="KW-0464">Manganese</keyword>
<dbReference type="CDD" id="cd18870">
    <property type="entry name" value="NUDIX_AcylCoAdiphos_Nudt19"/>
    <property type="match status" value="1"/>
</dbReference>
<evidence type="ECO:0000256" key="3">
    <source>
        <dbReference type="ARBA" id="ARBA00005582"/>
    </source>
</evidence>
<protein>
    <recommendedName>
        <fullName evidence="10">Nudix hydrolase domain-containing protein</fullName>
    </recommendedName>
</protein>
<evidence type="ECO:0008006" key="10">
    <source>
        <dbReference type="Google" id="ProtNLM"/>
    </source>
</evidence>
<name>A0AAN9C621_9CAEN</name>
<dbReference type="GO" id="GO:0016818">
    <property type="term" value="F:hydrolase activity, acting on acid anhydrides, in phosphorus-containing anhydrides"/>
    <property type="evidence" value="ECO:0007669"/>
    <property type="project" value="InterPro"/>
</dbReference>
<evidence type="ECO:0000256" key="2">
    <source>
        <dbReference type="ARBA" id="ARBA00001946"/>
    </source>
</evidence>
<keyword evidence="4" id="KW-0479">Metal-binding</keyword>
<keyword evidence="5" id="KW-0378">Hydrolase</keyword>
<comment type="caution">
    <text evidence="8">The sequence shown here is derived from an EMBL/GenBank/DDBJ whole genome shotgun (WGS) entry which is preliminary data.</text>
</comment>
<proteinExistence type="inferred from homology"/>
<comment type="cofactor">
    <cofactor evidence="2">
        <name>Mg(2+)</name>
        <dbReference type="ChEBI" id="CHEBI:18420"/>
    </cofactor>
</comment>
<keyword evidence="6" id="KW-0460">Magnesium</keyword>
<accession>A0AAN9C621</accession>
<reference evidence="8 9" key="1">
    <citation type="submission" date="2024-02" db="EMBL/GenBank/DDBJ databases">
        <title>Chromosome-scale genome assembly of the rough periwinkle Littorina saxatilis.</title>
        <authorList>
            <person name="De Jode A."/>
            <person name="Faria R."/>
            <person name="Formenti G."/>
            <person name="Sims Y."/>
            <person name="Smith T.P."/>
            <person name="Tracey A."/>
            <person name="Wood J.M.D."/>
            <person name="Zagrodzka Z.B."/>
            <person name="Johannesson K."/>
            <person name="Butlin R.K."/>
            <person name="Leder E.H."/>
        </authorList>
    </citation>
    <scope>NUCLEOTIDE SEQUENCE [LARGE SCALE GENOMIC DNA]</scope>
    <source>
        <strain evidence="8">Snail1</strain>
        <tissue evidence="8">Muscle</tissue>
    </source>
</reference>
<evidence type="ECO:0000256" key="1">
    <source>
        <dbReference type="ARBA" id="ARBA00001936"/>
    </source>
</evidence>